<name>A0ABP0QC19_9DINO</name>
<feature type="non-terminal residue" evidence="1">
    <location>
        <position position="1"/>
    </location>
</feature>
<proteinExistence type="predicted"/>
<comment type="caution">
    <text evidence="1">The sequence shown here is derived from an EMBL/GenBank/DDBJ whole genome shotgun (WGS) entry which is preliminary data.</text>
</comment>
<dbReference type="Proteomes" id="UP001642484">
    <property type="component" value="Unassembled WGS sequence"/>
</dbReference>
<organism evidence="1 2">
    <name type="scientific">Durusdinium trenchii</name>
    <dbReference type="NCBI Taxonomy" id="1381693"/>
    <lineage>
        <taxon>Eukaryota</taxon>
        <taxon>Sar</taxon>
        <taxon>Alveolata</taxon>
        <taxon>Dinophyceae</taxon>
        <taxon>Suessiales</taxon>
        <taxon>Symbiodiniaceae</taxon>
        <taxon>Durusdinium</taxon>
    </lineage>
</organism>
<sequence>PHKMVPTNMRPVQPGASSFIWNVAGWEKATSNDLVLIKNTAQLLAACLMAPLVGV</sequence>
<reference evidence="1 2" key="1">
    <citation type="submission" date="2024-02" db="EMBL/GenBank/DDBJ databases">
        <authorList>
            <person name="Chen Y."/>
            <person name="Shah S."/>
            <person name="Dougan E. K."/>
            <person name="Thang M."/>
            <person name="Chan C."/>
        </authorList>
    </citation>
    <scope>NUCLEOTIDE SEQUENCE [LARGE SCALE GENOMIC DNA]</scope>
</reference>
<accession>A0ABP0QC19</accession>
<evidence type="ECO:0000313" key="1">
    <source>
        <dbReference type="EMBL" id="CAK9085548.1"/>
    </source>
</evidence>
<gene>
    <name evidence="1" type="ORF">CCMP2556_LOCUS41532</name>
</gene>
<evidence type="ECO:0000313" key="2">
    <source>
        <dbReference type="Proteomes" id="UP001642484"/>
    </source>
</evidence>
<keyword evidence="2" id="KW-1185">Reference proteome</keyword>
<protein>
    <submittedName>
        <fullName evidence="1">Uncharacterized protein</fullName>
    </submittedName>
</protein>
<dbReference type="EMBL" id="CAXAMN010024309">
    <property type="protein sequence ID" value="CAK9085548.1"/>
    <property type="molecule type" value="Genomic_DNA"/>
</dbReference>